<protein>
    <recommendedName>
        <fullName evidence="3">Integrase</fullName>
    </recommendedName>
</protein>
<evidence type="ECO:0008006" key="3">
    <source>
        <dbReference type="Google" id="ProtNLM"/>
    </source>
</evidence>
<evidence type="ECO:0000313" key="1">
    <source>
        <dbReference type="EMBL" id="MBB4675453.1"/>
    </source>
</evidence>
<evidence type="ECO:0000313" key="2">
    <source>
        <dbReference type="Proteomes" id="UP000533598"/>
    </source>
</evidence>
<dbReference type="AlphaFoldDB" id="A0A7W7C8X6"/>
<dbReference type="RefSeq" id="WP_185001426.1">
    <property type="nucleotide sequence ID" value="NZ_BAAAUI010000006.1"/>
</dbReference>
<proteinExistence type="predicted"/>
<accession>A0A7W7C8X6</accession>
<organism evidence="1 2">
    <name type="scientific">Crossiella cryophila</name>
    <dbReference type="NCBI Taxonomy" id="43355"/>
    <lineage>
        <taxon>Bacteria</taxon>
        <taxon>Bacillati</taxon>
        <taxon>Actinomycetota</taxon>
        <taxon>Actinomycetes</taxon>
        <taxon>Pseudonocardiales</taxon>
        <taxon>Pseudonocardiaceae</taxon>
        <taxon>Crossiella</taxon>
    </lineage>
</organism>
<keyword evidence="2" id="KW-1185">Reference proteome</keyword>
<comment type="caution">
    <text evidence="1">The sequence shown here is derived from an EMBL/GenBank/DDBJ whole genome shotgun (WGS) entry which is preliminary data.</text>
</comment>
<sequence>MQPANPEYAQHVLARLTDFCQVDGVLWTRRLWDIGSILTLEELWESVSWQSRKVISGSAIDWQRHQLARLLGPDLGMGDKALRREMVQLLDSDTLTDPSPGHRRLRELIDHARDGYLDRWADRVAEGAQVKPERLARTLAAHLLDLGYTAQFLGTQWLSGLRSKNTHTEAIIASAAGLARIPPRNFHVLLLLNSIPNRSSAENTPDWLNNSEVINWLKREGHSTSGVRAQGGFLYRISAQDHHGAADKARQLFERIVARSRFSRRYRGQVTASPTLWVSGHPEPLPLVGPARHADVLSLAHQGQLYDVARPRNPVDDALELASPVNQTGAPGTALAGAWAAIESLLCHPGDPIPAGERSGKAVAADRLAAIVACSWPRAELTTLVRRHGRKDEMDELSERRDVCTTSRAQALVLFDEITRNGVANLRFHGRTRHGDQVAAQRLAACVAEPKRVVGELTAAVRITLRRLYRARNIVLHGGSTSSVTLDATLRTAAPLLGAGLDRIAHAYFGEGLGPLELAARAELAKTLVGENTGLTLVDLLRKRGAAAA</sequence>
<reference evidence="1 2" key="1">
    <citation type="submission" date="2020-08" db="EMBL/GenBank/DDBJ databases">
        <title>Sequencing the genomes of 1000 actinobacteria strains.</title>
        <authorList>
            <person name="Klenk H.-P."/>
        </authorList>
    </citation>
    <scope>NUCLEOTIDE SEQUENCE [LARGE SCALE GENOMIC DNA]</scope>
    <source>
        <strain evidence="1 2">DSM 44230</strain>
    </source>
</reference>
<dbReference type="EMBL" id="JACHMH010000001">
    <property type="protein sequence ID" value="MBB4675453.1"/>
    <property type="molecule type" value="Genomic_DNA"/>
</dbReference>
<gene>
    <name evidence="1" type="ORF">HNR67_001571</name>
</gene>
<name>A0A7W7C8X6_9PSEU</name>
<dbReference type="Proteomes" id="UP000533598">
    <property type="component" value="Unassembled WGS sequence"/>
</dbReference>